<dbReference type="EMBL" id="LAZR01000049">
    <property type="protein sequence ID" value="KKN98875.1"/>
    <property type="molecule type" value="Genomic_DNA"/>
</dbReference>
<name>A0A0F9V0Y0_9ZZZZ</name>
<reference evidence="1" key="1">
    <citation type="journal article" date="2015" name="Nature">
        <title>Complex archaea that bridge the gap between prokaryotes and eukaryotes.</title>
        <authorList>
            <person name="Spang A."/>
            <person name="Saw J.H."/>
            <person name="Jorgensen S.L."/>
            <person name="Zaremba-Niedzwiedzka K."/>
            <person name="Martijn J."/>
            <person name="Lind A.E."/>
            <person name="van Eijk R."/>
            <person name="Schleper C."/>
            <person name="Guy L."/>
            <person name="Ettema T.J."/>
        </authorList>
    </citation>
    <scope>NUCLEOTIDE SEQUENCE</scope>
</reference>
<comment type="caution">
    <text evidence="1">The sequence shown here is derived from an EMBL/GenBank/DDBJ whole genome shotgun (WGS) entry which is preliminary data.</text>
</comment>
<sequence>MTGSVQFKLEFTPNTMKQLRDGVKREGSRVWAGRVMANASVISSEIGFMLVHILNNTPVARALRGNGMDDLPAHLGLTDSMANGLVDGMGALIQKSVRISGKGTSVRIQAVSSDWDEYLSLPGAEYISHPSNVTVPVVKWLLVNPSIDIGQAAYDIVFVGEDNKIDARIQKVSRSGRAIMVSLDSLGGSGGYVLPSIISGQAGQNFIEYVMRQKGVATQAAIILMKRVK</sequence>
<organism evidence="1">
    <name type="scientific">marine sediment metagenome</name>
    <dbReference type="NCBI Taxonomy" id="412755"/>
    <lineage>
        <taxon>unclassified sequences</taxon>
        <taxon>metagenomes</taxon>
        <taxon>ecological metagenomes</taxon>
    </lineage>
</organism>
<proteinExistence type="predicted"/>
<accession>A0A0F9V0Y0</accession>
<gene>
    <name evidence="1" type="ORF">LCGC14_0141160</name>
</gene>
<evidence type="ECO:0000313" key="1">
    <source>
        <dbReference type="EMBL" id="KKN98875.1"/>
    </source>
</evidence>
<dbReference type="AlphaFoldDB" id="A0A0F9V0Y0"/>
<protein>
    <submittedName>
        <fullName evidence="1">Uncharacterized protein</fullName>
    </submittedName>
</protein>